<name>A0A6B0TXM1_IXORI</name>
<feature type="signal peptide" evidence="1">
    <location>
        <begin position="1"/>
        <end position="19"/>
    </location>
</feature>
<proteinExistence type="predicted"/>
<evidence type="ECO:0000313" key="2">
    <source>
        <dbReference type="EMBL" id="MXU84909.1"/>
    </source>
</evidence>
<evidence type="ECO:0000256" key="1">
    <source>
        <dbReference type="SAM" id="SignalP"/>
    </source>
</evidence>
<dbReference type="AlphaFoldDB" id="A0A6B0TXM1"/>
<feature type="chain" id="PRO_5025514711" evidence="1">
    <location>
        <begin position="20"/>
        <end position="83"/>
    </location>
</feature>
<protein>
    <submittedName>
        <fullName evidence="2">Putative secreted protein</fullName>
    </submittedName>
</protein>
<dbReference type="EMBL" id="GIFC01002826">
    <property type="protein sequence ID" value="MXU84909.1"/>
    <property type="molecule type" value="Transcribed_RNA"/>
</dbReference>
<keyword evidence="1" id="KW-0732">Signal</keyword>
<organism evidence="2">
    <name type="scientific">Ixodes ricinus</name>
    <name type="common">Common tick</name>
    <name type="synonym">Acarus ricinus</name>
    <dbReference type="NCBI Taxonomy" id="34613"/>
    <lineage>
        <taxon>Eukaryota</taxon>
        <taxon>Metazoa</taxon>
        <taxon>Ecdysozoa</taxon>
        <taxon>Arthropoda</taxon>
        <taxon>Chelicerata</taxon>
        <taxon>Arachnida</taxon>
        <taxon>Acari</taxon>
        <taxon>Parasitiformes</taxon>
        <taxon>Ixodida</taxon>
        <taxon>Ixodoidea</taxon>
        <taxon>Ixodidae</taxon>
        <taxon>Ixodinae</taxon>
        <taxon>Ixodes</taxon>
    </lineage>
</organism>
<accession>A0A6B0TXM1</accession>
<reference evidence="2" key="1">
    <citation type="submission" date="2019-12" db="EMBL/GenBank/DDBJ databases">
        <title>An insight into the sialome of adult female Ixodes ricinus ticks feeding for 6 days.</title>
        <authorList>
            <person name="Perner J."/>
            <person name="Ribeiro J.M.C."/>
        </authorList>
    </citation>
    <scope>NUCLEOTIDE SEQUENCE</scope>
    <source>
        <strain evidence="2">Semi-engorged</strain>
        <tissue evidence="2">Salivary glands</tissue>
    </source>
</reference>
<sequence>MLRPYVMFFFFFLLAVHEATFYNALCCVRNEVVQRQPSGSSMRAQQMLGRGTLQDETESLSDNVPLRNVLRLWRKLHVAIITQ</sequence>